<evidence type="ECO:0000256" key="4">
    <source>
        <dbReference type="ARBA" id="ARBA00023143"/>
    </source>
</evidence>
<keyword evidence="5" id="KW-0964">Secreted</keyword>
<keyword evidence="3" id="KW-0175">Coiled coil</keyword>
<accession>A0A559IPB4</accession>
<proteinExistence type="inferred from homology"/>
<comment type="function">
    <text evidence="5">Required for morphogenesis and for the elongation of the flagellar filament by facilitating polymerization of the flagellin monomers at the tip of growing filament. Forms a capping structure, which prevents flagellin subunits (transported through the central channel of the flagellum) from leaking out without polymerization at the distal end.</text>
</comment>
<comment type="subunit">
    <text evidence="2 5">Homopentamer.</text>
</comment>
<dbReference type="PANTHER" id="PTHR30288:SF0">
    <property type="entry name" value="FLAGELLAR HOOK-ASSOCIATED PROTEIN 2"/>
    <property type="match status" value="1"/>
</dbReference>
<dbReference type="GO" id="GO:0071973">
    <property type="term" value="P:bacterial-type flagellum-dependent cell motility"/>
    <property type="evidence" value="ECO:0007669"/>
    <property type="project" value="TreeGrafter"/>
</dbReference>
<dbReference type="Pfam" id="PF07196">
    <property type="entry name" value="Flagellin_IN"/>
    <property type="match status" value="1"/>
</dbReference>
<dbReference type="InterPro" id="IPR010810">
    <property type="entry name" value="Flagellin_hook_IN_motif"/>
</dbReference>
<keyword evidence="9" id="KW-1185">Reference proteome</keyword>
<evidence type="ECO:0000259" key="7">
    <source>
        <dbReference type="Pfam" id="PF07195"/>
    </source>
</evidence>
<keyword evidence="8" id="KW-0966">Cell projection</keyword>
<dbReference type="Pfam" id="PF07195">
    <property type="entry name" value="FliD_C"/>
    <property type="match status" value="1"/>
</dbReference>
<dbReference type="InterPro" id="IPR003481">
    <property type="entry name" value="FliD_N"/>
</dbReference>
<dbReference type="AlphaFoldDB" id="A0A559IPB4"/>
<dbReference type="PANTHER" id="PTHR30288">
    <property type="entry name" value="FLAGELLAR CAP/ASSEMBLY PROTEIN FLID"/>
    <property type="match status" value="1"/>
</dbReference>
<evidence type="ECO:0000256" key="5">
    <source>
        <dbReference type="RuleBase" id="RU362066"/>
    </source>
</evidence>
<name>A0A559IPB4_9BACL</name>
<evidence type="ECO:0000256" key="3">
    <source>
        <dbReference type="ARBA" id="ARBA00023054"/>
    </source>
</evidence>
<evidence type="ECO:0000256" key="2">
    <source>
        <dbReference type="ARBA" id="ARBA00011255"/>
    </source>
</evidence>
<keyword evidence="4 5" id="KW-0975">Bacterial flagellum</keyword>
<feature type="domain" description="Flagellar hook-associated protein 2 C-terminal" evidence="7">
    <location>
        <begin position="212"/>
        <end position="485"/>
    </location>
</feature>
<comment type="subcellular location">
    <subcellularLocation>
        <location evidence="5">Secreted</location>
    </subcellularLocation>
    <subcellularLocation>
        <location evidence="5">Bacterial flagellum</location>
    </subcellularLocation>
</comment>
<organism evidence="8 9">
    <name type="scientific">Paenibacillus agilis</name>
    <dbReference type="NCBI Taxonomy" id="3020863"/>
    <lineage>
        <taxon>Bacteria</taxon>
        <taxon>Bacillati</taxon>
        <taxon>Bacillota</taxon>
        <taxon>Bacilli</taxon>
        <taxon>Bacillales</taxon>
        <taxon>Paenibacillaceae</taxon>
        <taxon>Paenibacillus</taxon>
    </lineage>
</organism>
<dbReference type="InterPro" id="IPR010809">
    <property type="entry name" value="FliD_C"/>
</dbReference>
<dbReference type="GO" id="GO:0005576">
    <property type="term" value="C:extracellular region"/>
    <property type="evidence" value="ECO:0007669"/>
    <property type="project" value="UniProtKB-SubCell"/>
</dbReference>
<feature type="domain" description="Flagellar hook-associated protein 2 N-terminal" evidence="6">
    <location>
        <begin position="14"/>
        <end position="108"/>
    </location>
</feature>
<comment type="caution">
    <text evidence="8">The sequence shown here is derived from an EMBL/GenBank/DDBJ whole genome shotgun (WGS) entry which is preliminary data.</text>
</comment>
<sequence length="498" mass="53991">MAIGGPIRVSGFSSGMDIEKLVSDMMRAERLPLDKLHRQKQSLVWQREEYRSANSTMLSLRNSVTDLRMQGEFTKVKVTSSNTNVADVLSNKPTATSAVVDVKSLATGALVIGDPVTHDLKNPVTTSGTFTIQNKDGATNTTINVTAGTSTIKSIVADINAASGNTGVRAYFDENTKRFMLSSAESGSAAKVTVGGTGLKSILNMDAAAATGKDAEYTINGQPTTIKSSSNTVDINGISVALKGTGTFTLGTNVDQAGVKEKIKDFVAKYNDLVDKFSEATTTRPNRGYQPLTDAERDAMSDKQIEQWEKKARQGTLYSDDFLESAVNELRVAIRTPLAGVGKDDIKLLSDIGIKQSSDYKKNGKLEINEAKLDEALNTKFDQVVTLFTKSSNTPANSAANTATRRSEQGFAERIYEVATKRIDSIGKRIGSSTVSMESMDESLMGKELRALSRKESEIKARLVDIENRYYKKFTAMEKSLQGLNNKGSWLSQQLGAM</sequence>
<dbReference type="RefSeq" id="WP_144991951.1">
    <property type="nucleotide sequence ID" value="NZ_VNJK01000002.1"/>
</dbReference>
<gene>
    <name evidence="8" type="ORF">FPZ44_16835</name>
</gene>
<keyword evidence="8" id="KW-0969">Cilium</keyword>
<dbReference type="OrthoDB" id="9776025at2"/>
<protein>
    <recommendedName>
        <fullName evidence="5">Flagellar hook-associated protein 2</fullName>
        <shortName evidence="5">HAP2</shortName>
    </recommendedName>
    <alternativeName>
        <fullName evidence="5">Flagellar cap protein</fullName>
    </alternativeName>
</protein>
<dbReference type="Proteomes" id="UP000318102">
    <property type="component" value="Unassembled WGS sequence"/>
</dbReference>
<dbReference type="InterPro" id="IPR040026">
    <property type="entry name" value="FliD"/>
</dbReference>
<evidence type="ECO:0000313" key="8">
    <source>
        <dbReference type="EMBL" id="TVX89446.1"/>
    </source>
</evidence>
<reference evidence="8 9" key="1">
    <citation type="submission" date="2019-07" db="EMBL/GenBank/DDBJ databases">
        <authorList>
            <person name="Kim J."/>
        </authorList>
    </citation>
    <scope>NUCLEOTIDE SEQUENCE [LARGE SCALE GENOMIC DNA]</scope>
    <source>
        <strain evidence="8 9">N4</strain>
    </source>
</reference>
<evidence type="ECO:0000259" key="6">
    <source>
        <dbReference type="Pfam" id="PF02465"/>
    </source>
</evidence>
<evidence type="ECO:0000256" key="1">
    <source>
        <dbReference type="ARBA" id="ARBA00009764"/>
    </source>
</evidence>
<evidence type="ECO:0000313" key="9">
    <source>
        <dbReference type="Proteomes" id="UP000318102"/>
    </source>
</evidence>
<dbReference type="GO" id="GO:0009421">
    <property type="term" value="C:bacterial-type flagellum filament cap"/>
    <property type="evidence" value="ECO:0007669"/>
    <property type="project" value="InterPro"/>
</dbReference>
<dbReference type="EMBL" id="VNJK01000002">
    <property type="protein sequence ID" value="TVX89446.1"/>
    <property type="molecule type" value="Genomic_DNA"/>
</dbReference>
<dbReference type="GO" id="GO:0007155">
    <property type="term" value="P:cell adhesion"/>
    <property type="evidence" value="ECO:0007669"/>
    <property type="project" value="InterPro"/>
</dbReference>
<dbReference type="GO" id="GO:0009424">
    <property type="term" value="C:bacterial-type flagellum hook"/>
    <property type="evidence" value="ECO:0007669"/>
    <property type="project" value="UniProtKB-UniRule"/>
</dbReference>
<comment type="similarity">
    <text evidence="1 5">Belongs to the FliD family.</text>
</comment>
<keyword evidence="8" id="KW-0282">Flagellum</keyword>
<dbReference type="Pfam" id="PF02465">
    <property type="entry name" value="FliD_N"/>
    <property type="match status" value="1"/>
</dbReference>